<dbReference type="GO" id="GO:0015079">
    <property type="term" value="F:potassium ion transmembrane transporter activity"/>
    <property type="evidence" value="ECO:0007669"/>
    <property type="project" value="InterPro"/>
</dbReference>
<dbReference type="InterPro" id="IPR006036">
    <property type="entry name" value="K_uptake_TrkA"/>
</dbReference>
<dbReference type="KEGG" id="cace:CACET_c11890"/>
<dbReference type="STRING" id="84022.CACET_c11890"/>
<keyword evidence="3" id="KW-0633">Potassium transport</keyword>
<gene>
    <name evidence="9" type="primary">trkA2</name>
    <name evidence="9" type="ORF">CACET_c11890</name>
</gene>
<dbReference type="InterPro" id="IPR036291">
    <property type="entry name" value="NAD(P)-bd_dom_sf"/>
</dbReference>
<dbReference type="RefSeq" id="WP_044825406.1">
    <property type="nucleotide sequence ID" value="NZ_CP009687.1"/>
</dbReference>
<evidence type="ECO:0000313" key="9">
    <source>
        <dbReference type="EMBL" id="AKL94654.1"/>
    </source>
</evidence>
<evidence type="ECO:0000256" key="4">
    <source>
        <dbReference type="ARBA" id="ARBA00022958"/>
    </source>
</evidence>
<dbReference type="PANTHER" id="PTHR43833">
    <property type="entry name" value="POTASSIUM CHANNEL PROTEIN 2-RELATED-RELATED"/>
    <property type="match status" value="1"/>
</dbReference>
<sequence>MRVIIVGGGKIVHFLTKSFVSKGYEVTIIHNDKEYCGKLAKKHPDTIVVWGDGANPEVLEEAGAAYTHAIIAVTLNDPENLVVCQVAQKLYQVPKTFAMVNDPRNVDVFKRLGVTTVISTAQIISSMIEQKVFLEDIVNLTPIEEGKVALIELEVQKDYPTMNKTLAELDLTKDAVVGCILRKGEALIPRGDTMIMEADRLIILALPRSQSYVLQALSGRVE</sequence>
<evidence type="ECO:0000256" key="6">
    <source>
        <dbReference type="ARBA" id="ARBA00023065"/>
    </source>
</evidence>
<protein>
    <recommendedName>
        <fullName evidence="1">Trk system potassium uptake protein TrkA</fullName>
    </recommendedName>
</protein>
<name>A0A0D8IB76_9CLOT</name>
<dbReference type="PROSITE" id="PS51202">
    <property type="entry name" value="RCK_C"/>
    <property type="match status" value="1"/>
</dbReference>
<dbReference type="InterPro" id="IPR006037">
    <property type="entry name" value="RCK_C"/>
</dbReference>
<dbReference type="PATRIC" id="fig|84022.5.peg.875"/>
<dbReference type="Pfam" id="PF02080">
    <property type="entry name" value="TrkA_C"/>
    <property type="match status" value="1"/>
</dbReference>
<evidence type="ECO:0000259" key="8">
    <source>
        <dbReference type="PROSITE" id="PS51202"/>
    </source>
</evidence>
<keyword evidence="4" id="KW-0630">Potassium</keyword>
<dbReference type="Pfam" id="PF02254">
    <property type="entry name" value="TrkA_N"/>
    <property type="match status" value="1"/>
</dbReference>
<keyword evidence="6" id="KW-0406">Ion transport</keyword>
<evidence type="ECO:0000256" key="1">
    <source>
        <dbReference type="ARBA" id="ARBA00017378"/>
    </source>
</evidence>
<dbReference type="EMBL" id="CP009687">
    <property type="protein sequence ID" value="AKL94654.1"/>
    <property type="molecule type" value="Genomic_DNA"/>
</dbReference>
<reference evidence="9 10" key="1">
    <citation type="submission" date="2014-10" db="EMBL/GenBank/DDBJ databases">
        <title>Genome sequence of Clostridium aceticum DSM 1496.</title>
        <authorList>
            <person name="Poehlein A."/>
            <person name="Schiel-Bengelsdorf B."/>
            <person name="Gottschalk G."/>
            <person name="Duerre P."/>
            <person name="Daniel R."/>
        </authorList>
    </citation>
    <scope>NUCLEOTIDE SEQUENCE [LARGE SCALE GENOMIC DNA]</scope>
    <source>
        <strain evidence="9 10">DSM 1496</strain>
    </source>
</reference>
<feature type="domain" description="RCK N-terminal" evidence="7">
    <location>
        <begin position="1"/>
        <end position="118"/>
    </location>
</feature>
<evidence type="ECO:0000256" key="5">
    <source>
        <dbReference type="ARBA" id="ARBA00023027"/>
    </source>
</evidence>
<evidence type="ECO:0000256" key="3">
    <source>
        <dbReference type="ARBA" id="ARBA00022538"/>
    </source>
</evidence>
<dbReference type="GO" id="GO:0005886">
    <property type="term" value="C:plasma membrane"/>
    <property type="evidence" value="ECO:0007669"/>
    <property type="project" value="InterPro"/>
</dbReference>
<keyword evidence="10" id="KW-1185">Reference proteome</keyword>
<dbReference type="InterPro" id="IPR036721">
    <property type="entry name" value="RCK_C_sf"/>
</dbReference>
<dbReference type="InterPro" id="IPR050721">
    <property type="entry name" value="Trk_Ktr_HKT_K-transport"/>
</dbReference>
<dbReference type="SUPFAM" id="SSF51735">
    <property type="entry name" value="NAD(P)-binding Rossmann-fold domains"/>
    <property type="match status" value="1"/>
</dbReference>
<dbReference type="Proteomes" id="UP000035704">
    <property type="component" value="Chromosome"/>
</dbReference>
<dbReference type="SUPFAM" id="SSF116726">
    <property type="entry name" value="TrkA C-terminal domain-like"/>
    <property type="match status" value="1"/>
</dbReference>
<evidence type="ECO:0000313" key="10">
    <source>
        <dbReference type="Proteomes" id="UP000035704"/>
    </source>
</evidence>
<dbReference type="AlphaFoldDB" id="A0A0D8IB76"/>
<feature type="domain" description="RCK C-terminal" evidence="8">
    <location>
        <begin position="138"/>
        <end position="220"/>
    </location>
</feature>
<dbReference type="PANTHER" id="PTHR43833:SF5">
    <property type="entry name" value="TRK SYSTEM POTASSIUM UPTAKE PROTEIN TRKA"/>
    <property type="match status" value="1"/>
</dbReference>
<evidence type="ECO:0000259" key="7">
    <source>
        <dbReference type="PROSITE" id="PS51201"/>
    </source>
</evidence>
<keyword evidence="5" id="KW-0520">NAD</keyword>
<dbReference type="PROSITE" id="PS51201">
    <property type="entry name" value="RCK_N"/>
    <property type="match status" value="1"/>
</dbReference>
<dbReference type="Gene3D" id="3.30.70.1450">
    <property type="entry name" value="Regulator of K+ conductance, C-terminal domain"/>
    <property type="match status" value="1"/>
</dbReference>
<evidence type="ECO:0000256" key="2">
    <source>
        <dbReference type="ARBA" id="ARBA00022448"/>
    </source>
</evidence>
<organism evidence="9 10">
    <name type="scientific">Clostridium aceticum</name>
    <dbReference type="NCBI Taxonomy" id="84022"/>
    <lineage>
        <taxon>Bacteria</taxon>
        <taxon>Bacillati</taxon>
        <taxon>Bacillota</taxon>
        <taxon>Clostridia</taxon>
        <taxon>Eubacteriales</taxon>
        <taxon>Clostridiaceae</taxon>
        <taxon>Clostridium</taxon>
    </lineage>
</organism>
<dbReference type="InterPro" id="IPR003148">
    <property type="entry name" value="RCK_N"/>
</dbReference>
<keyword evidence="2" id="KW-0813">Transport</keyword>
<dbReference type="Gene3D" id="3.40.50.720">
    <property type="entry name" value="NAD(P)-binding Rossmann-like Domain"/>
    <property type="match status" value="1"/>
</dbReference>
<proteinExistence type="predicted"/>
<dbReference type="OrthoDB" id="9775180at2"/>
<dbReference type="PRINTS" id="PR00335">
    <property type="entry name" value="KUPTAKETRKA"/>
</dbReference>
<accession>A0A0D8IB76</accession>